<dbReference type="AlphaFoldDB" id="A0A6V7X9Y5"/>
<sequence>MEKCEDGTDKYFGKYYGKKYNEKIENIINSIKESEKIRHKKYTQEGKNLLAILQFFQQIFVLSKPENPEKNNEKAWELLNEVTGRIDNLFNLLNSENLIEFNNFPLFENNNNEMVKKCFEFFKLNNKVKKRKQTV</sequence>
<evidence type="ECO:0000313" key="1">
    <source>
        <dbReference type="EMBL" id="CAD2195992.1"/>
    </source>
</evidence>
<dbReference type="EMBL" id="CAJEWN010001266">
    <property type="protein sequence ID" value="CAD2195992.1"/>
    <property type="molecule type" value="Genomic_DNA"/>
</dbReference>
<evidence type="ECO:0000313" key="2">
    <source>
        <dbReference type="Proteomes" id="UP000580250"/>
    </source>
</evidence>
<gene>
    <name evidence="1" type="ORF">MENT_LOCUS49123</name>
</gene>
<dbReference type="Proteomes" id="UP000580250">
    <property type="component" value="Unassembled WGS sequence"/>
</dbReference>
<proteinExistence type="predicted"/>
<name>A0A6V7X9Y5_MELEN</name>
<reference evidence="1 2" key="1">
    <citation type="submission" date="2020-08" db="EMBL/GenBank/DDBJ databases">
        <authorList>
            <person name="Koutsovoulos G."/>
            <person name="Danchin GJ E."/>
        </authorList>
    </citation>
    <scope>NUCLEOTIDE SEQUENCE [LARGE SCALE GENOMIC DNA]</scope>
</reference>
<accession>A0A6V7X9Y5</accession>
<protein>
    <submittedName>
        <fullName evidence="1">Uncharacterized protein</fullName>
    </submittedName>
</protein>
<comment type="caution">
    <text evidence="1">The sequence shown here is derived from an EMBL/GenBank/DDBJ whole genome shotgun (WGS) entry which is preliminary data.</text>
</comment>
<organism evidence="1 2">
    <name type="scientific">Meloidogyne enterolobii</name>
    <name type="common">Root-knot nematode worm</name>
    <name type="synonym">Meloidogyne mayaguensis</name>
    <dbReference type="NCBI Taxonomy" id="390850"/>
    <lineage>
        <taxon>Eukaryota</taxon>
        <taxon>Metazoa</taxon>
        <taxon>Ecdysozoa</taxon>
        <taxon>Nematoda</taxon>
        <taxon>Chromadorea</taxon>
        <taxon>Rhabditida</taxon>
        <taxon>Tylenchina</taxon>
        <taxon>Tylenchomorpha</taxon>
        <taxon>Tylenchoidea</taxon>
        <taxon>Meloidogynidae</taxon>
        <taxon>Meloidogyninae</taxon>
        <taxon>Meloidogyne</taxon>
    </lineage>
</organism>